<proteinExistence type="inferred from homology"/>
<evidence type="ECO:0000313" key="9">
    <source>
        <dbReference type="Proteomes" id="UP001153069"/>
    </source>
</evidence>
<dbReference type="EMBL" id="CAICTM010000094">
    <property type="protein sequence ID" value="CAB9500924.1"/>
    <property type="molecule type" value="Genomic_DNA"/>
</dbReference>
<dbReference type="GO" id="GO:0005634">
    <property type="term" value="C:nucleus"/>
    <property type="evidence" value="ECO:0007669"/>
    <property type="project" value="UniProtKB-SubCell"/>
</dbReference>
<dbReference type="PANTHER" id="PTHR10015">
    <property type="entry name" value="HEAT SHOCK TRANSCRIPTION FACTOR"/>
    <property type="match status" value="1"/>
</dbReference>
<evidence type="ECO:0000256" key="1">
    <source>
        <dbReference type="ARBA" id="ARBA00004123"/>
    </source>
</evidence>
<dbReference type="Pfam" id="PF00447">
    <property type="entry name" value="HSF_DNA-bind"/>
    <property type="match status" value="1"/>
</dbReference>
<dbReference type="SUPFAM" id="SSF46785">
    <property type="entry name" value="Winged helix' DNA-binding domain"/>
    <property type="match status" value="1"/>
</dbReference>
<comment type="caution">
    <text evidence="8">The sequence shown here is derived from an EMBL/GenBank/DDBJ whole genome shotgun (WGS) entry which is preliminary data.</text>
</comment>
<evidence type="ECO:0000259" key="7">
    <source>
        <dbReference type="SMART" id="SM00415"/>
    </source>
</evidence>
<comment type="subcellular location">
    <subcellularLocation>
        <location evidence="1">Nucleus</location>
    </subcellularLocation>
</comment>
<feature type="coiled-coil region" evidence="5">
    <location>
        <begin position="210"/>
        <end position="237"/>
    </location>
</feature>
<dbReference type="GO" id="GO:0043565">
    <property type="term" value="F:sequence-specific DNA binding"/>
    <property type="evidence" value="ECO:0007669"/>
    <property type="project" value="InterPro"/>
</dbReference>
<feature type="compositionally biased region" description="Polar residues" evidence="6">
    <location>
        <begin position="116"/>
        <end position="126"/>
    </location>
</feature>
<reference evidence="8" key="1">
    <citation type="submission" date="2020-06" db="EMBL/GenBank/DDBJ databases">
        <authorList>
            <consortium name="Plant Systems Biology data submission"/>
        </authorList>
    </citation>
    <scope>NUCLEOTIDE SEQUENCE</scope>
    <source>
        <strain evidence="8">D6</strain>
    </source>
</reference>
<dbReference type="PANTHER" id="PTHR10015:SF427">
    <property type="entry name" value="HEAT SHOCK FACTOR PROTEIN"/>
    <property type="match status" value="1"/>
</dbReference>
<sequence>MDRKGKIPYEMVLNKKGRARLPDKLMDYLNNEELNGVIWWNPDGTSFALNSQTAQEKFLDVHFRGTKLTSFIRSLNRWGFRRVFFHAMPRNAICFQSPQFRKGERELLKEMKLTPTAISSGGSTKPKTTHERGHATPGPVVDSYLQQSLPRSLPLQNPRAGLTPPRNLSSLQGGRSNLSFPGLLSSSTAAANELDQDLRAMLQRDNLFRQFQLQQQIRQQQQQMQKQQQELQQQTRDLHLLLPSSGAAATGLPQGLFPSTVSRGARNILFGAAPRIGQGGDPPSDIEGGEEKHFAALSHYY</sequence>
<feature type="compositionally biased region" description="Low complexity" evidence="6">
    <location>
        <begin position="143"/>
        <end position="158"/>
    </location>
</feature>
<feature type="region of interest" description="Disordered" evidence="6">
    <location>
        <begin position="112"/>
        <end position="174"/>
    </location>
</feature>
<evidence type="ECO:0000256" key="3">
    <source>
        <dbReference type="ARBA" id="ARBA00023242"/>
    </source>
</evidence>
<name>A0A9N8DHN5_9STRA</name>
<keyword evidence="3" id="KW-0539">Nucleus</keyword>
<evidence type="ECO:0000256" key="5">
    <source>
        <dbReference type="SAM" id="Coils"/>
    </source>
</evidence>
<dbReference type="Gene3D" id="1.10.10.10">
    <property type="entry name" value="Winged helix-like DNA-binding domain superfamily/Winged helix DNA-binding domain"/>
    <property type="match status" value="1"/>
</dbReference>
<protein>
    <submittedName>
        <fullName evidence="8">Shock factor protein</fullName>
    </submittedName>
</protein>
<dbReference type="Proteomes" id="UP001153069">
    <property type="component" value="Unassembled WGS sequence"/>
</dbReference>
<evidence type="ECO:0000256" key="4">
    <source>
        <dbReference type="RuleBase" id="RU004020"/>
    </source>
</evidence>
<dbReference type="AlphaFoldDB" id="A0A9N8DHN5"/>
<organism evidence="8 9">
    <name type="scientific">Seminavis robusta</name>
    <dbReference type="NCBI Taxonomy" id="568900"/>
    <lineage>
        <taxon>Eukaryota</taxon>
        <taxon>Sar</taxon>
        <taxon>Stramenopiles</taxon>
        <taxon>Ochrophyta</taxon>
        <taxon>Bacillariophyta</taxon>
        <taxon>Bacillariophyceae</taxon>
        <taxon>Bacillariophycidae</taxon>
        <taxon>Naviculales</taxon>
        <taxon>Naviculaceae</taxon>
        <taxon>Seminavis</taxon>
    </lineage>
</organism>
<dbReference type="InterPro" id="IPR036388">
    <property type="entry name" value="WH-like_DNA-bd_sf"/>
</dbReference>
<evidence type="ECO:0000256" key="6">
    <source>
        <dbReference type="SAM" id="MobiDB-lite"/>
    </source>
</evidence>
<keyword evidence="5" id="KW-0175">Coiled coil</keyword>
<keyword evidence="2" id="KW-0238">DNA-binding</keyword>
<dbReference type="GO" id="GO:0003700">
    <property type="term" value="F:DNA-binding transcription factor activity"/>
    <property type="evidence" value="ECO:0007669"/>
    <property type="project" value="InterPro"/>
</dbReference>
<comment type="similarity">
    <text evidence="4">Belongs to the HSF family.</text>
</comment>
<dbReference type="OrthoDB" id="70209at2759"/>
<keyword evidence="9" id="KW-1185">Reference proteome</keyword>
<gene>
    <name evidence="8" type="ORF">SEMRO_95_G049330.1</name>
</gene>
<dbReference type="InterPro" id="IPR036390">
    <property type="entry name" value="WH_DNA-bd_sf"/>
</dbReference>
<dbReference type="SMART" id="SM00415">
    <property type="entry name" value="HSF"/>
    <property type="match status" value="1"/>
</dbReference>
<dbReference type="InterPro" id="IPR000232">
    <property type="entry name" value="HSF_DNA-bd"/>
</dbReference>
<evidence type="ECO:0000313" key="8">
    <source>
        <dbReference type="EMBL" id="CAB9500924.1"/>
    </source>
</evidence>
<accession>A0A9N8DHN5</accession>
<evidence type="ECO:0000256" key="2">
    <source>
        <dbReference type="ARBA" id="ARBA00023125"/>
    </source>
</evidence>
<feature type="domain" description="HSF-type DNA-binding" evidence="7">
    <location>
        <begin position="17"/>
        <end position="114"/>
    </location>
</feature>